<keyword evidence="7 11" id="KW-1133">Transmembrane helix</keyword>
<keyword evidence="9 10" id="KW-0131">Cell cycle</keyword>
<evidence type="ECO:0000256" key="7">
    <source>
        <dbReference type="ARBA" id="ARBA00022989"/>
    </source>
</evidence>
<dbReference type="GO" id="GO:0005886">
    <property type="term" value="C:plasma membrane"/>
    <property type="evidence" value="ECO:0007669"/>
    <property type="project" value="UniProtKB-SubCell"/>
</dbReference>
<dbReference type="Gene3D" id="3.30.70.3040">
    <property type="match status" value="1"/>
</dbReference>
<dbReference type="GO" id="GO:0051301">
    <property type="term" value="P:cell division"/>
    <property type="evidence" value="ECO:0007669"/>
    <property type="project" value="UniProtKB-KW"/>
</dbReference>
<dbReference type="InterPro" id="IPR040690">
    <property type="entry name" value="FtsX_ECD"/>
</dbReference>
<comment type="similarity">
    <text evidence="2 10">Belongs to the ABC-4 integral membrane protein family. FtsX subfamily.</text>
</comment>
<sequence length="301" mass="33398">MGRVWRHIKDGFTGVTRHFALSLSSISSVTVTLLLMSIFLFLSVNISTITKSMEQSVQIHAQISNDYEEKSQINEIQKQIEQLPEVLDVKFSSKENELDAFIRANASEDAESLYGGYRGENNPMLNAFLINAKSGDEIKDLSNKIAKIEGVYKTSYGGSGTTDFLGMLEQVRNIGFIIVITLAVIAVFLISNTIRVSIHSRRREISIMRTVGATNWYIRWPFIIEGMIIGLLGAVIPIVISIFGYQYLYQATGGILISQMFKLVAVYPLSLQISGILALIGIVVGALGSLFSVGKFLRWSR</sequence>
<evidence type="ECO:0000256" key="8">
    <source>
        <dbReference type="ARBA" id="ARBA00023136"/>
    </source>
</evidence>
<feature type="transmembrane region" description="Helical" evidence="11">
    <location>
        <begin position="273"/>
        <end position="293"/>
    </location>
</feature>
<reference evidence="14 15" key="1">
    <citation type="journal article" date="2020" name="Int. J. Syst. Evol. Microbiol.">
        <title>Description of Erysipelothrix piscisicarius sp. nov., an emergent fish pathogen, and assessment of virulence using a tiger barb (Puntigrus tetrazona) infection model.</title>
        <authorList>
            <person name="Pomaranski E.K."/>
            <person name="Griffin M.J."/>
            <person name="Camus A.C."/>
            <person name="Armwood A.R."/>
            <person name="Shelley J."/>
            <person name="Waldbieser G.C."/>
            <person name="LaFrentz B.R."/>
            <person name="Garcia J.C."/>
            <person name="Yanong R."/>
            <person name="Soto E."/>
        </authorList>
    </citation>
    <scope>NUCLEOTIDE SEQUENCE [LARGE SCALE GENOMIC DNA]</scope>
    <source>
        <strain evidence="14 15">15TAL0474</strain>
    </source>
</reference>
<dbReference type="NCBIfam" id="NF038347">
    <property type="entry name" value="FtsX_Gpos"/>
    <property type="match status" value="1"/>
</dbReference>
<comment type="function">
    <text evidence="10">Part of the ABC transporter FtsEX involved in asymmetric cellular division facilitating the initiation of sporulation.</text>
</comment>
<evidence type="ECO:0000256" key="5">
    <source>
        <dbReference type="ARBA" id="ARBA00022618"/>
    </source>
</evidence>
<evidence type="ECO:0000259" key="12">
    <source>
        <dbReference type="Pfam" id="PF02687"/>
    </source>
</evidence>
<feature type="transmembrane region" description="Helical" evidence="11">
    <location>
        <begin position="218"/>
        <end position="240"/>
    </location>
</feature>
<protein>
    <recommendedName>
        <fullName evidence="3 10">Cell division protein FtsX</fullName>
    </recommendedName>
</protein>
<evidence type="ECO:0000256" key="1">
    <source>
        <dbReference type="ARBA" id="ARBA00004651"/>
    </source>
</evidence>
<evidence type="ECO:0000256" key="6">
    <source>
        <dbReference type="ARBA" id="ARBA00022692"/>
    </source>
</evidence>
<feature type="domain" description="ABC3 transporter permease C-terminal" evidence="12">
    <location>
        <begin position="177"/>
        <end position="292"/>
    </location>
</feature>
<organism evidence="14 15">
    <name type="scientific">Erysipelothrix piscisicarius</name>
    <dbReference type="NCBI Taxonomy" id="2485784"/>
    <lineage>
        <taxon>Bacteria</taxon>
        <taxon>Bacillati</taxon>
        <taxon>Bacillota</taxon>
        <taxon>Erysipelotrichia</taxon>
        <taxon>Erysipelotrichales</taxon>
        <taxon>Erysipelotrichaceae</taxon>
        <taxon>Erysipelothrix</taxon>
    </lineage>
</organism>
<accession>A0A3S5HK58</accession>
<keyword evidence="15" id="KW-1185">Reference proteome</keyword>
<dbReference type="AlphaFoldDB" id="A0A3S5HK58"/>
<evidence type="ECO:0000256" key="3">
    <source>
        <dbReference type="ARBA" id="ARBA00021907"/>
    </source>
</evidence>
<evidence type="ECO:0000256" key="10">
    <source>
        <dbReference type="PIRNR" id="PIRNR003097"/>
    </source>
</evidence>
<feature type="domain" description="FtsX extracellular" evidence="13">
    <location>
        <begin position="57"/>
        <end position="152"/>
    </location>
</feature>
<feature type="transmembrane region" description="Helical" evidence="11">
    <location>
        <begin position="20"/>
        <end position="44"/>
    </location>
</feature>
<feature type="transmembrane region" description="Helical" evidence="11">
    <location>
        <begin position="174"/>
        <end position="198"/>
    </location>
</feature>
<name>A0A3S5HK58_9FIRM</name>
<dbReference type="Pfam" id="PF02687">
    <property type="entry name" value="FtsX"/>
    <property type="match status" value="1"/>
</dbReference>
<evidence type="ECO:0000256" key="4">
    <source>
        <dbReference type="ARBA" id="ARBA00022475"/>
    </source>
</evidence>
<keyword evidence="8 10" id="KW-0472">Membrane</keyword>
<dbReference type="EMBL" id="CP034234">
    <property type="protein sequence ID" value="AZK43796.1"/>
    <property type="molecule type" value="Genomic_DNA"/>
</dbReference>
<dbReference type="InterPro" id="IPR003838">
    <property type="entry name" value="ABC3_permease_C"/>
</dbReference>
<keyword evidence="5 10" id="KW-0132">Cell division</keyword>
<dbReference type="RefSeq" id="WP_125164009.1">
    <property type="nucleotide sequence ID" value="NZ_CP034234.1"/>
</dbReference>
<dbReference type="KEGG" id="eri:EEI45_02425"/>
<dbReference type="InterPro" id="IPR004513">
    <property type="entry name" value="FtsX"/>
</dbReference>
<dbReference type="Proteomes" id="UP000278804">
    <property type="component" value="Chromosome"/>
</dbReference>
<dbReference type="PANTHER" id="PTHR47755:SF1">
    <property type="entry name" value="CELL DIVISION PROTEIN FTSX"/>
    <property type="match status" value="1"/>
</dbReference>
<evidence type="ECO:0000313" key="15">
    <source>
        <dbReference type="Proteomes" id="UP000278804"/>
    </source>
</evidence>
<evidence type="ECO:0000313" key="14">
    <source>
        <dbReference type="EMBL" id="AZK43796.1"/>
    </source>
</evidence>
<evidence type="ECO:0000256" key="9">
    <source>
        <dbReference type="ARBA" id="ARBA00023306"/>
    </source>
</evidence>
<dbReference type="InterPro" id="IPR058204">
    <property type="entry name" value="FtsX_firmicutes-type"/>
</dbReference>
<dbReference type="Pfam" id="PF18075">
    <property type="entry name" value="FtsX_ECD"/>
    <property type="match status" value="1"/>
</dbReference>
<evidence type="ECO:0000256" key="2">
    <source>
        <dbReference type="ARBA" id="ARBA00007379"/>
    </source>
</evidence>
<gene>
    <name evidence="14" type="ORF">EEI45_02425</name>
</gene>
<evidence type="ECO:0000259" key="13">
    <source>
        <dbReference type="Pfam" id="PF18075"/>
    </source>
</evidence>
<evidence type="ECO:0000256" key="11">
    <source>
        <dbReference type="SAM" id="Phobius"/>
    </source>
</evidence>
<dbReference type="PIRSF" id="PIRSF003097">
    <property type="entry name" value="FtsX"/>
    <property type="match status" value="1"/>
</dbReference>
<keyword evidence="6 11" id="KW-0812">Transmembrane</keyword>
<comment type="subcellular location">
    <subcellularLocation>
        <location evidence="1">Cell membrane</location>
        <topology evidence="1">Multi-pass membrane protein</topology>
    </subcellularLocation>
</comment>
<dbReference type="PANTHER" id="PTHR47755">
    <property type="entry name" value="CELL DIVISION PROTEIN FTSX"/>
    <property type="match status" value="1"/>
</dbReference>
<proteinExistence type="inferred from homology"/>
<keyword evidence="4 10" id="KW-1003">Cell membrane</keyword>